<dbReference type="Pfam" id="PF07681">
    <property type="entry name" value="DoxX"/>
    <property type="match status" value="1"/>
</dbReference>
<evidence type="ECO:0000313" key="6">
    <source>
        <dbReference type="Proteomes" id="UP000664209"/>
    </source>
</evidence>
<evidence type="ECO:0000256" key="4">
    <source>
        <dbReference type="ARBA" id="ARBA00023136"/>
    </source>
</evidence>
<accession>A0A939RSD8</accession>
<evidence type="ECO:0000313" key="5">
    <source>
        <dbReference type="EMBL" id="MBO1750892.1"/>
    </source>
</evidence>
<evidence type="ECO:0000256" key="3">
    <source>
        <dbReference type="ARBA" id="ARBA00022989"/>
    </source>
</evidence>
<keyword evidence="3" id="KW-1133">Transmembrane helix</keyword>
<name>A0A939RSD8_9CELL</name>
<protein>
    <submittedName>
        <fullName evidence="5">DoxX family protein</fullName>
    </submittedName>
</protein>
<comment type="subcellular location">
    <subcellularLocation>
        <location evidence="1">Membrane</location>
        <topology evidence="1">Multi-pass membrane protein</topology>
    </subcellularLocation>
</comment>
<keyword evidence="2" id="KW-0812">Transmembrane</keyword>
<reference evidence="5" key="1">
    <citation type="submission" date="2021-03" db="EMBL/GenBank/DDBJ databases">
        <title>Actinotalea soli sp. nov., isolated from soil.</title>
        <authorList>
            <person name="Ping W."/>
            <person name="Zhang J."/>
        </authorList>
    </citation>
    <scope>NUCLEOTIDE SEQUENCE</scope>
    <source>
        <strain evidence="5">BY-33</strain>
    </source>
</reference>
<organism evidence="5 6">
    <name type="scientific">Actinotalea soli</name>
    <dbReference type="NCBI Taxonomy" id="2819234"/>
    <lineage>
        <taxon>Bacteria</taxon>
        <taxon>Bacillati</taxon>
        <taxon>Actinomycetota</taxon>
        <taxon>Actinomycetes</taxon>
        <taxon>Micrococcales</taxon>
        <taxon>Cellulomonadaceae</taxon>
        <taxon>Actinotalea</taxon>
    </lineage>
</organism>
<comment type="caution">
    <text evidence="5">The sequence shown here is derived from an EMBL/GenBank/DDBJ whole genome shotgun (WGS) entry which is preliminary data.</text>
</comment>
<keyword evidence="4" id="KW-0472">Membrane</keyword>
<evidence type="ECO:0000256" key="2">
    <source>
        <dbReference type="ARBA" id="ARBA00022692"/>
    </source>
</evidence>
<dbReference type="AlphaFoldDB" id="A0A939RSD8"/>
<dbReference type="Proteomes" id="UP000664209">
    <property type="component" value="Unassembled WGS sequence"/>
</dbReference>
<dbReference type="GO" id="GO:0016020">
    <property type="term" value="C:membrane"/>
    <property type="evidence" value="ECO:0007669"/>
    <property type="project" value="UniProtKB-SubCell"/>
</dbReference>
<dbReference type="RefSeq" id="WP_208054502.1">
    <property type="nucleotide sequence ID" value="NZ_JAGEMK010000001.1"/>
</dbReference>
<sequence length="179" mass="19263">MLVRRIARPLFAAVFVAEGLDAVRRPQAHVDRTEAAWQRLEKRTDLPPAPPTARLRTFVRAHGAAMTLAGAMLALGKAPRLAALTLAVLTLPAAAVNQPFTSPKAGHGDGPGENLQRRVLRERFVRNLSMVGGALIAAIDTEGRPGLTWRVQHARVDHAAHDARKAVASSMKDARKAIS</sequence>
<dbReference type="EMBL" id="JAGEMK010000001">
    <property type="protein sequence ID" value="MBO1750892.1"/>
    <property type="molecule type" value="Genomic_DNA"/>
</dbReference>
<dbReference type="InterPro" id="IPR032808">
    <property type="entry name" value="DoxX"/>
</dbReference>
<gene>
    <name evidence="5" type="ORF">J4G33_03660</name>
</gene>
<proteinExistence type="predicted"/>
<keyword evidence="6" id="KW-1185">Reference proteome</keyword>
<evidence type="ECO:0000256" key="1">
    <source>
        <dbReference type="ARBA" id="ARBA00004141"/>
    </source>
</evidence>